<dbReference type="SUPFAM" id="SSF81324">
    <property type="entry name" value="Voltage-gated potassium channels"/>
    <property type="match status" value="1"/>
</dbReference>
<dbReference type="Pfam" id="PF07885">
    <property type="entry name" value="Ion_trans_2"/>
    <property type="match status" value="1"/>
</dbReference>
<dbReference type="Proteomes" id="UP000244496">
    <property type="component" value="Chromosome"/>
</dbReference>
<evidence type="ECO:0000313" key="4">
    <source>
        <dbReference type="Proteomes" id="UP000244496"/>
    </source>
</evidence>
<name>A0A2S0UHR3_9RHOB</name>
<dbReference type="AlphaFoldDB" id="A0A2S0UHR3"/>
<dbReference type="EMBL" id="CP028918">
    <property type="protein sequence ID" value="AWB47378.1"/>
    <property type="molecule type" value="Genomic_DNA"/>
</dbReference>
<dbReference type="Gene3D" id="1.10.287.70">
    <property type="match status" value="1"/>
</dbReference>
<evidence type="ECO:0000256" key="1">
    <source>
        <dbReference type="SAM" id="Phobius"/>
    </source>
</evidence>
<gene>
    <name evidence="3" type="ORF">HYN69_01630</name>
</gene>
<reference evidence="3 4" key="1">
    <citation type="submission" date="2018-04" db="EMBL/GenBank/DDBJ databases">
        <title>Genome sequencing of Gemmobacter.</title>
        <authorList>
            <person name="Yi H."/>
            <person name="Baek M.-G."/>
        </authorList>
    </citation>
    <scope>NUCLEOTIDE SEQUENCE [LARGE SCALE GENOMIC DNA]</scope>
    <source>
        <strain evidence="3 4">HYN0069</strain>
    </source>
</reference>
<dbReference type="KEGG" id="geh:HYN69_01630"/>
<feature type="transmembrane region" description="Helical" evidence="1">
    <location>
        <begin position="6"/>
        <end position="26"/>
    </location>
</feature>
<protein>
    <submittedName>
        <fullName evidence="3">Metal transporter</fullName>
    </submittedName>
</protein>
<dbReference type="RefSeq" id="WP_108434207.1">
    <property type="nucleotide sequence ID" value="NZ_CP028918.1"/>
</dbReference>
<accession>A0A2S0UHR3</accession>
<keyword evidence="1" id="KW-1133">Transmembrane helix</keyword>
<organism evidence="3 4">
    <name type="scientific">Paragemmobacter aquarius</name>
    <dbReference type="NCBI Taxonomy" id="2169400"/>
    <lineage>
        <taxon>Bacteria</taxon>
        <taxon>Pseudomonadati</taxon>
        <taxon>Pseudomonadota</taxon>
        <taxon>Alphaproteobacteria</taxon>
        <taxon>Rhodobacterales</taxon>
        <taxon>Paracoccaceae</taxon>
        <taxon>Paragemmobacter</taxon>
    </lineage>
</organism>
<proteinExistence type="predicted"/>
<keyword evidence="4" id="KW-1185">Reference proteome</keyword>
<sequence>MLHQIALGTGVMMVSILIGAVSALLMEIGFSRWHGWLVKEPHRPKMILAVLTASLWVVATTTAGVWLWAIVYDLLGVFATFEEALYFSIVSFTTLGFGDVILPHEWRILSGMTATNGFLNFGLMTALMVEAFRLIRTGQVEASR</sequence>
<evidence type="ECO:0000259" key="2">
    <source>
        <dbReference type="Pfam" id="PF07885"/>
    </source>
</evidence>
<feature type="transmembrane region" description="Helical" evidence="1">
    <location>
        <begin position="84"/>
        <end position="102"/>
    </location>
</feature>
<feature type="transmembrane region" description="Helical" evidence="1">
    <location>
        <begin position="47"/>
        <end position="72"/>
    </location>
</feature>
<dbReference type="InterPro" id="IPR013099">
    <property type="entry name" value="K_chnl_dom"/>
</dbReference>
<evidence type="ECO:0000313" key="3">
    <source>
        <dbReference type="EMBL" id="AWB47378.1"/>
    </source>
</evidence>
<feature type="transmembrane region" description="Helical" evidence="1">
    <location>
        <begin position="114"/>
        <end position="135"/>
    </location>
</feature>
<keyword evidence="1" id="KW-0472">Membrane</keyword>
<feature type="domain" description="Potassium channel" evidence="2">
    <location>
        <begin position="64"/>
        <end position="132"/>
    </location>
</feature>
<dbReference type="OrthoDB" id="2974133at2"/>
<keyword evidence="1" id="KW-0812">Transmembrane</keyword>